<dbReference type="STRING" id="1454004.AW11_01952"/>
<dbReference type="AlphaFoldDB" id="A0A011RC98"/>
<comment type="caution">
    <text evidence="4">The sequence shown here is derived from an EMBL/GenBank/DDBJ whole genome shotgun (WGS) entry which is preliminary data.</text>
</comment>
<evidence type="ECO:0000313" key="4">
    <source>
        <dbReference type="EMBL" id="EXI88849.1"/>
    </source>
</evidence>
<evidence type="ECO:0000313" key="5">
    <source>
        <dbReference type="Proteomes" id="UP000022141"/>
    </source>
</evidence>
<dbReference type="Proteomes" id="UP000022141">
    <property type="component" value="Unassembled WGS sequence"/>
</dbReference>
<organism evidence="4 5">
    <name type="scientific">Accumulibacter regalis</name>
    <dbReference type="NCBI Taxonomy" id="522306"/>
    <lineage>
        <taxon>Bacteria</taxon>
        <taxon>Pseudomonadati</taxon>
        <taxon>Pseudomonadota</taxon>
        <taxon>Betaproteobacteria</taxon>
        <taxon>Candidatus Accumulibacter</taxon>
    </lineage>
</organism>
<dbReference type="EMBL" id="JEMY01000024">
    <property type="protein sequence ID" value="EXI88849.1"/>
    <property type="molecule type" value="Genomic_DNA"/>
</dbReference>
<dbReference type="SUPFAM" id="SSF49764">
    <property type="entry name" value="HSP20-like chaperones"/>
    <property type="match status" value="1"/>
</dbReference>
<dbReference type="PATRIC" id="fig|1454004.3.peg.2017"/>
<dbReference type="eggNOG" id="COG0071">
    <property type="taxonomic scope" value="Bacteria"/>
</dbReference>
<feature type="domain" description="SHSP" evidence="3">
    <location>
        <begin position="35"/>
        <end position="136"/>
    </location>
</feature>
<name>A0A011RC98_ACCRE</name>
<evidence type="ECO:0000256" key="2">
    <source>
        <dbReference type="RuleBase" id="RU003616"/>
    </source>
</evidence>
<proteinExistence type="inferred from homology"/>
<evidence type="ECO:0000259" key="3">
    <source>
        <dbReference type="PROSITE" id="PS01031"/>
    </source>
</evidence>
<dbReference type="PROSITE" id="PS01031">
    <property type="entry name" value="SHSP"/>
    <property type="match status" value="1"/>
</dbReference>
<dbReference type="InterPro" id="IPR002068">
    <property type="entry name" value="A-crystallin/Hsp20_dom"/>
</dbReference>
<dbReference type="CDD" id="cd06464">
    <property type="entry name" value="ACD_sHsps-like"/>
    <property type="match status" value="1"/>
</dbReference>
<keyword evidence="5" id="KW-1185">Reference proteome</keyword>
<gene>
    <name evidence="4" type="ORF">AW11_01952</name>
</gene>
<dbReference type="Gene3D" id="2.60.40.790">
    <property type="match status" value="1"/>
</dbReference>
<dbReference type="InterPro" id="IPR008978">
    <property type="entry name" value="HSP20-like_chaperone"/>
</dbReference>
<accession>A0A011RC98</accession>
<comment type="similarity">
    <text evidence="1 2">Belongs to the small heat shock protein (HSP20) family.</text>
</comment>
<sequence>MRSGSRSFWVWAEALDLLQGAERLQRQSFALKILGSAPCWEPSVDLYQNGDELTLLVALPGVDSRQVEVALDEAGLLVRGERPMPPACQRGAIHRLEIPYGRFERRIALPPGSFSMHEQLLENGFLVLVLRKFMQG</sequence>
<protein>
    <recommendedName>
        <fullName evidence="3">SHSP domain-containing protein</fullName>
    </recommendedName>
</protein>
<reference evidence="4" key="1">
    <citation type="submission" date="2014-02" db="EMBL/GenBank/DDBJ databases">
        <title>Expanding our view of genomic diversity in Candidatus Accumulibacter clades.</title>
        <authorList>
            <person name="Skennerton C.T."/>
            <person name="Barr J.J."/>
            <person name="Slater F.R."/>
            <person name="Bond P.L."/>
            <person name="Tyson G.W."/>
        </authorList>
    </citation>
    <scope>NUCLEOTIDE SEQUENCE [LARGE SCALE GENOMIC DNA]</scope>
</reference>
<dbReference type="Pfam" id="PF00011">
    <property type="entry name" value="HSP20"/>
    <property type="match status" value="1"/>
</dbReference>
<evidence type="ECO:0000256" key="1">
    <source>
        <dbReference type="PROSITE-ProRule" id="PRU00285"/>
    </source>
</evidence>